<evidence type="ECO:0000313" key="3">
    <source>
        <dbReference type="EMBL" id="OLQ14476.1"/>
    </source>
</evidence>
<accession>A0A1Q9F474</accession>
<evidence type="ECO:0000256" key="2">
    <source>
        <dbReference type="SAM" id="MobiDB-lite"/>
    </source>
</evidence>
<feature type="region of interest" description="Disordered" evidence="2">
    <location>
        <begin position="266"/>
        <end position="327"/>
    </location>
</feature>
<dbReference type="OMA" id="LHGCHES"/>
<reference evidence="3 4" key="1">
    <citation type="submission" date="2016-02" db="EMBL/GenBank/DDBJ databases">
        <title>Genome analysis of coral dinoflagellate symbionts highlights evolutionary adaptations to a symbiotic lifestyle.</title>
        <authorList>
            <person name="Aranda M."/>
            <person name="Li Y."/>
            <person name="Liew Y.J."/>
            <person name="Baumgarten S."/>
            <person name="Simakov O."/>
            <person name="Wilson M."/>
            <person name="Piel J."/>
            <person name="Ashoor H."/>
            <person name="Bougouffa S."/>
            <person name="Bajic V.B."/>
            <person name="Ryu T."/>
            <person name="Ravasi T."/>
            <person name="Bayer T."/>
            <person name="Micklem G."/>
            <person name="Kim H."/>
            <person name="Bhak J."/>
            <person name="Lajeunesse T.C."/>
            <person name="Voolstra C.R."/>
        </authorList>
    </citation>
    <scope>NUCLEOTIDE SEQUENCE [LARGE SCALE GENOMIC DNA]</scope>
    <source>
        <strain evidence="3 4">CCMP2467</strain>
    </source>
</reference>
<dbReference type="PROSITE" id="PS50297">
    <property type="entry name" value="ANK_REP_REGION"/>
    <property type="match status" value="1"/>
</dbReference>
<comment type="caution">
    <text evidence="3">The sequence shown here is derived from an EMBL/GenBank/DDBJ whole genome shotgun (WGS) entry which is preliminary data.</text>
</comment>
<dbReference type="InterPro" id="IPR002110">
    <property type="entry name" value="Ankyrin_rpt"/>
</dbReference>
<dbReference type="InterPro" id="IPR036770">
    <property type="entry name" value="Ankyrin_rpt-contain_sf"/>
</dbReference>
<evidence type="ECO:0000313" key="4">
    <source>
        <dbReference type="Proteomes" id="UP000186817"/>
    </source>
</evidence>
<dbReference type="EMBL" id="LSRX01000015">
    <property type="protein sequence ID" value="OLQ14476.1"/>
    <property type="molecule type" value="Genomic_DNA"/>
</dbReference>
<evidence type="ECO:0000256" key="1">
    <source>
        <dbReference type="PROSITE-ProRule" id="PRU00023"/>
    </source>
</evidence>
<proteinExistence type="predicted"/>
<dbReference type="OrthoDB" id="10408854at2759"/>
<organism evidence="3 4">
    <name type="scientific">Symbiodinium microadriaticum</name>
    <name type="common">Dinoflagellate</name>
    <name type="synonym">Zooxanthella microadriatica</name>
    <dbReference type="NCBI Taxonomy" id="2951"/>
    <lineage>
        <taxon>Eukaryota</taxon>
        <taxon>Sar</taxon>
        <taxon>Alveolata</taxon>
        <taxon>Dinophyceae</taxon>
        <taxon>Suessiales</taxon>
        <taxon>Symbiodiniaceae</taxon>
        <taxon>Symbiodinium</taxon>
    </lineage>
</organism>
<sequence length="327" mass="35399">MATTRRAQALDLAVFFHHHEATRLLLAARASLEGGFSAAVLHAANADNAEGIRLLCASGTRPLSRSLFGVSALQCAAGLSAAEALEELVAQALPNSCELSRALFDATAFKGGSAELVQRLISLRADVDFQMSSSRDFSALGRLLLATKSLQHRFGTSSVVKMLAYHLNGTTPLMQAIRSAQFEAAAALIAAGARLDLRNSKNWTAADFARNQAIPRFLQLGLEGAEWDRQKRIDKGKKQYAVPASSVEEFHEEEEKMVDALLDRLKKKAESEGKPVGGGDDDDDAEAKPAKRKKAAPAEEGEEEPEKVTKKAKKARKQAEEEEDEDE</sequence>
<keyword evidence="4" id="KW-1185">Reference proteome</keyword>
<name>A0A1Q9F474_SYMMI</name>
<protein>
    <submittedName>
        <fullName evidence="3">Uncharacterized protein</fullName>
    </submittedName>
</protein>
<dbReference type="Proteomes" id="UP000186817">
    <property type="component" value="Unassembled WGS sequence"/>
</dbReference>
<dbReference type="SUPFAM" id="SSF48403">
    <property type="entry name" value="Ankyrin repeat"/>
    <property type="match status" value="1"/>
</dbReference>
<gene>
    <name evidence="3" type="ORF">AK812_SmicGene1397</name>
</gene>
<keyword evidence="1" id="KW-0040">ANK repeat</keyword>
<dbReference type="Gene3D" id="1.25.40.20">
    <property type="entry name" value="Ankyrin repeat-containing domain"/>
    <property type="match status" value="1"/>
</dbReference>
<dbReference type="AlphaFoldDB" id="A0A1Q9F474"/>
<feature type="repeat" description="ANK" evidence="1">
    <location>
        <begin position="168"/>
        <end position="200"/>
    </location>
</feature>
<dbReference type="PROSITE" id="PS50088">
    <property type="entry name" value="ANK_REPEAT"/>
    <property type="match status" value="1"/>
</dbReference>